<keyword evidence="2" id="KW-0732">Signal</keyword>
<feature type="signal peptide" evidence="2">
    <location>
        <begin position="1"/>
        <end position="31"/>
    </location>
</feature>
<organism evidence="4 5">
    <name type="scientific">Pogona vitticeps</name>
    <name type="common">central bearded dragon</name>
    <dbReference type="NCBI Taxonomy" id="103695"/>
    <lineage>
        <taxon>Eukaryota</taxon>
        <taxon>Metazoa</taxon>
        <taxon>Chordata</taxon>
        <taxon>Craniata</taxon>
        <taxon>Vertebrata</taxon>
        <taxon>Euteleostomi</taxon>
        <taxon>Lepidosauria</taxon>
        <taxon>Squamata</taxon>
        <taxon>Bifurcata</taxon>
        <taxon>Unidentata</taxon>
        <taxon>Episquamata</taxon>
        <taxon>Toxicofera</taxon>
        <taxon>Iguania</taxon>
        <taxon>Acrodonta</taxon>
        <taxon>Agamidae</taxon>
        <taxon>Amphibolurinae</taxon>
        <taxon>Pogona</taxon>
    </lineage>
</organism>
<dbReference type="Gene3D" id="3.50.30.30">
    <property type="match status" value="1"/>
</dbReference>
<keyword evidence="1" id="KW-0812">Transmembrane</keyword>
<dbReference type="CDD" id="cd02122">
    <property type="entry name" value="PA_GRAIL_like"/>
    <property type="match status" value="1"/>
</dbReference>
<dbReference type="KEGG" id="pvt:110078447"/>
<dbReference type="AlphaFoldDB" id="A0A6J0TJ12"/>
<name>A0A6J0TJ12_9SAUR</name>
<keyword evidence="4" id="KW-1185">Reference proteome</keyword>
<feature type="chain" id="PRO_5027020223" evidence="2">
    <location>
        <begin position="32"/>
        <end position="257"/>
    </location>
</feature>
<reference evidence="5" key="1">
    <citation type="submission" date="2025-08" db="UniProtKB">
        <authorList>
            <consortium name="RefSeq"/>
        </authorList>
    </citation>
    <scope>IDENTIFICATION</scope>
</reference>
<dbReference type="RefSeq" id="XP_020648277.1">
    <property type="nucleotide sequence ID" value="XM_020792618.2"/>
</dbReference>
<proteinExistence type="predicted"/>
<dbReference type="Pfam" id="PF02225">
    <property type="entry name" value="PA"/>
    <property type="match status" value="1"/>
</dbReference>
<keyword evidence="1" id="KW-1133">Transmembrane helix</keyword>
<accession>A0A6J0TJ12</accession>
<dbReference type="InterPro" id="IPR003137">
    <property type="entry name" value="PA_domain"/>
</dbReference>
<sequence length="257" mass="29065">MILKWILPSWIFLSSIPVLDLLNCSAFLASAVNPPYFTALLNVTVIHPNSSVSINLEHGRYGQESPKRAVTGLLLEPLPINGVTNRLGCDARTRFHIPPNITHWIALLERGNCTFRQKVLRAASQNVSAVVIYNNETHQDHVTMTHQGTGDIVTVMISQQKAKEILNYLEKNMTLLISIKVGSHFESKHFSHSSYFDRSSSLVFVAIPFIILALISSAWIIFYFIQKIRHKFAHDQNQLIEMSKEEGEVSLYDEYSA</sequence>
<protein>
    <submittedName>
        <fullName evidence="5">E3 ubiquitin-protein ligase RNF130-like</fullName>
    </submittedName>
</protein>
<dbReference type="InParanoid" id="A0A6J0TJ12"/>
<dbReference type="InterPro" id="IPR046450">
    <property type="entry name" value="PA_dom_sf"/>
</dbReference>
<evidence type="ECO:0000259" key="3">
    <source>
        <dbReference type="Pfam" id="PF02225"/>
    </source>
</evidence>
<evidence type="ECO:0000256" key="1">
    <source>
        <dbReference type="SAM" id="Phobius"/>
    </source>
</evidence>
<dbReference type="Proteomes" id="UP001652642">
    <property type="component" value="Chromosome 3"/>
</dbReference>
<dbReference type="GeneID" id="110078447"/>
<feature type="transmembrane region" description="Helical" evidence="1">
    <location>
        <begin position="202"/>
        <end position="225"/>
    </location>
</feature>
<keyword evidence="1" id="KW-0472">Membrane</keyword>
<gene>
    <name evidence="5" type="primary">LOC110078447</name>
</gene>
<feature type="domain" description="PA" evidence="3">
    <location>
        <begin position="85"/>
        <end position="165"/>
    </location>
</feature>
<evidence type="ECO:0000256" key="2">
    <source>
        <dbReference type="SAM" id="SignalP"/>
    </source>
</evidence>
<dbReference type="SUPFAM" id="SSF52025">
    <property type="entry name" value="PA domain"/>
    <property type="match status" value="1"/>
</dbReference>
<evidence type="ECO:0000313" key="4">
    <source>
        <dbReference type="Proteomes" id="UP001652642"/>
    </source>
</evidence>
<dbReference type="OrthoDB" id="5357315at2759"/>
<evidence type="ECO:0000313" key="5">
    <source>
        <dbReference type="RefSeq" id="XP_020648277.1"/>
    </source>
</evidence>